<name>A0A1L9PIT5_ASPVE</name>
<dbReference type="STRING" id="1036611.A0A1L9PIT5"/>
<reference evidence="2" key="1">
    <citation type="journal article" date="2017" name="Genome Biol.">
        <title>Comparative genomics reveals high biological diversity and specific adaptations in the industrially and medically important fungal genus Aspergillus.</title>
        <authorList>
            <person name="de Vries R.P."/>
            <person name="Riley R."/>
            <person name="Wiebenga A."/>
            <person name="Aguilar-Osorio G."/>
            <person name="Amillis S."/>
            <person name="Uchima C.A."/>
            <person name="Anderluh G."/>
            <person name="Asadollahi M."/>
            <person name="Askin M."/>
            <person name="Barry K."/>
            <person name="Battaglia E."/>
            <person name="Bayram O."/>
            <person name="Benocci T."/>
            <person name="Braus-Stromeyer S.A."/>
            <person name="Caldana C."/>
            <person name="Canovas D."/>
            <person name="Cerqueira G.C."/>
            <person name="Chen F."/>
            <person name="Chen W."/>
            <person name="Choi C."/>
            <person name="Clum A."/>
            <person name="Dos Santos R.A."/>
            <person name="Damasio A.R."/>
            <person name="Diallinas G."/>
            <person name="Emri T."/>
            <person name="Fekete E."/>
            <person name="Flipphi M."/>
            <person name="Freyberg S."/>
            <person name="Gallo A."/>
            <person name="Gournas C."/>
            <person name="Habgood R."/>
            <person name="Hainaut M."/>
            <person name="Harispe M.L."/>
            <person name="Henrissat B."/>
            <person name="Hilden K.S."/>
            <person name="Hope R."/>
            <person name="Hossain A."/>
            <person name="Karabika E."/>
            <person name="Karaffa L."/>
            <person name="Karanyi Z."/>
            <person name="Krasevec N."/>
            <person name="Kuo A."/>
            <person name="Kusch H."/>
            <person name="LaButti K."/>
            <person name="Lagendijk E.L."/>
            <person name="Lapidus A."/>
            <person name="Levasseur A."/>
            <person name="Lindquist E."/>
            <person name="Lipzen A."/>
            <person name="Logrieco A.F."/>
            <person name="MacCabe A."/>
            <person name="Maekelae M.R."/>
            <person name="Malavazi I."/>
            <person name="Melin P."/>
            <person name="Meyer V."/>
            <person name="Mielnichuk N."/>
            <person name="Miskei M."/>
            <person name="Molnar A.P."/>
            <person name="Mule G."/>
            <person name="Ngan C.Y."/>
            <person name="Orejas M."/>
            <person name="Orosz E."/>
            <person name="Ouedraogo J.P."/>
            <person name="Overkamp K.M."/>
            <person name="Park H.-S."/>
            <person name="Perrone G."/>
            <person name="Piumi F."/>
            <person name="Punt P.J."/>
            <person name="Ram A.F."/>
            <person name="Ramon A."/>
            <person name="Rauscher S."/>
            <person name="Record E."/>
            <person name="Riano-Pachon D.M."/>
            <person name="Robert V."/>
            <person name="Roehrig J."/>
            <person name="Ruller R."/>
            <person name="Salamov A."/>
            <person name="Salih N.S."/>
            <person name="Samson R.A."/>
            <person name="Sandor E."/>
            <person name="Sanguinetti M."/>
            <person name="Schuetze T."/>
            <person name="Sepcic K."/>
            <person name="Shelest E."/>
            <person name="Sherlock G."/>
            <person name="Sophianopoulou V."/>
            <person name="Squina F.M."/>
            <person name="Sun H."/>
            <person name="Susca A."/>
            <person name="Todd R.B."/>
            <person name="Tsang A."/>
            <person name="Unkles S.E."/>
            <person name="van de Wiele N."/>
            <person name="van Rossen-Uffink D."/>
            <person name="Oliveira J.V."/>
            <person name="Vesth T.C."/>
            <person name="Visser J."/>
            <person name="Yu J.-H."/>
            <person name="Zhou M."/>
            <person name="Andersen M.R."/>
            <person name="Archer D.B."/>
            <person name="Baker S.E."/>
            <person name="Benoit I."/>
            <person name="Brakhage A.A."/>
            <person name="Braus G.H."/>
            <person name="Fischer R."/>
            <person name="Frisvad J.C."/>
            <person name="Goldman G.H."/>
            <person name="Houbraken J."/>
            <person name="Oakley B."/>
            <person name="Pocsi I."/>
            <person name="Scazzocchio C."/>
            <person name="Seiboth B."/>
            <person name="vanKuyk P.A."/>
            <person name="Wortman J."/>
            <person name="Dyer P.S."/>
            <person name="Grigoriev I.V."/>
        </authorList>
    </citation>
    <scope>NUCLEOTIDE SEQUENCE [LARGE SCALE GENOMIC DNA]</scope>
    <source>
        <strain evidence="2">CBS 583.65</strain>
    </source>
</reference>
<dbReference type="VEuPathDB" id="FungiDB:ASPVEDRAFT_28019"/>
<sequence length="302" mass="35028">MESCNNFTYQVFSLIERHKFNFEVKKANKTYEKRAIPRKLGRGRREHGPDDYMVPYCYNLESRSIRQIKKQWTIGTSLKTFKLANYLKTIWELPQRIKDERAAIKYKVDLLLWSATTIAKRDTECEDLTATRMVRLTEKRKMSMPFMSNGFQLQLEGQVDNVIFAGDEGDLDATLIVFRATKPGRAQVWTLLKLMATIHHARKLAGKDSEIYGIATDSREWAFAHINSKSQYSLWFLSWKYDSPDVVAHVMRIIDYSITRAEAAVRAPSNRPTTGRVTGCKIFDPKELIYSPLEESEEEGYD</sequence>
<proteinExistence type="predicted"/>
<evidence type="ECO:0000313" key="1">
    <source>
        <dbReference type="EMBL" id="OJJ01355.1"/>
    </source>
</evidence>
<protein>
    <submittedName>
        <fullName evidence="1">Uncharacterized protein</fullName>
    </submittedName>
</protein>
<organism evidence="1 2">
    <name type="scientific">Aspergillus versicolor CBS 583.65</name>
    <dbReference type="NCBI Taxonomy" id="1036611"/>
    <lineage>
        <taxon>Eukaryota</taxon>
        <taxon>Fungi</taxon>
        <taxon>Dikarya</taxon>
        <taxon>Ascomycota</taxon>
        <taxon>Pezizomycotina</taxon>
        <taxon>Eurotiomycetes</taxon>
        <taxon>Eurotiomycetidae</taxon>
        <taxon>Eurotiales</taxon>
        <taxon>Aspergillaceae</taxon>
        <taxon>Aspergillus</taxon>
        <taxon>Aspergillus subgen. Nidulantes</taxon>
    </lineage>
</organism>
<dbReference type="OrthoDB" id="2103397at2759"/>
<gene>
    <name evidence="1" type="ORF">ASPVEDRAFT_28019</name>
</gene>
<dbReference type="AlphaFoldDB" id="A0A1L9PIT5"/>
<keyword evidence="2" id="KW-1185">Reference proteome</keyword>
<dbReference type="GeneID" id="63725580"/>
<dbReference type="EMBL" id="KV878128">
    <property type="protein sequence ID" value="OJJ01355.1"/>
    <property type="molecule type" value="Genomic_DNA"/>
</dbReference>
<accession>A0A1L9PIT5</accession>
<dbReference type="RefSeq" id="XP_040667117.1">
    <property type="nucleotide sequence ID" value="XM_040810069.1"/>
</dbReference>
<evidence type="ECO:0000313" key="2">
    <source>
        <dbReference type="Proteomes" id="UP000184073"/>
    </source>
</evidence>
<dbReference type="Proteomes" id="UP000184073">
    <property type="component" value="Unassembled WGS sequence"/>
</dbReference>